<dbReference type="InterPro" id="IPR036388">
    <property type="entry name" value="WH-like_DNA-bd_sf"/>
</dbReference>
<evidence type="ECO:0000313" key="3">
    <source>
        <dbReference type="EMBL" id="KAF2238397.1"/>
    </source>
</evidence>
<evidence type="ECO:0000256" key="1">
    <source>
        <dbReference type="SAM" id="MobiDB-lite"/>
    </source>
</evidence>
<dbReference type="GO" id="GO:0006338">
    <property type="term" value="P:chromatin remodeling"/>
    <property type="evidence" value="ECO:0007669"/>
    <property type="project" value="TreeGrafter"/>
</dbReference>
<proteinExistence type="predicted"/>
<dbReference type="EMBL" id="ML991776">
    <property type="protein sequence ID" value="KAF2238397.1"/>
    <property type="molecule type" value="Genomic_DNA"/>
</dbReference>
<gene>
    <name evidence="3" type="ORF">EV356DRAFT_307820</name>
</gene>
<feature type="compositionally biased region" description="Polar residues" evidence="1">
    <location>
        <begin position="217"/>
        <end position="235"/>
    </location>
</feature>
<feature type="compositionally biased region" description="Polar residues" evidence="1">
    <location>
        <begin position="19"/>
        <end position="37"/>
    </location>
</feature>
<name>A0A6A6HK32_VIRVR</name>
<organism evidence="3 4">
    <name type="scientific">Viridothelium virens</name>
    <name type="common">Speckled blister lichen</name>
    <name type="synonym">Trypethelium virens</name>
    <dbReference type="NCBI Taxonomy" id="1048519"/>
    <lineage>
        <taxon>Eukaryota</taxon>
        <taxon>Fungi</taxon>
        <taxon>Dikarya</taxon>
        <taxon>Ascomycota</taxon>
        <taxon>Pezizomycotina</taxon>
        <taxon>Dothideomycetes</taxon>
        <taxon>Dothideomycetes incertae sedis</taxon>
        <taxon>Trypetheliales</taxon>
        <taxon>Trypetheliaceae</taxon>
        <taxon>Viridothelium</taxon>
    </lineage>
</organism>
<dbReference type="Pfam" id="PF04433">
    <property type="entry name" value="SWIRM"/>
    <property type="match status" value="1"/>
</dbReference>
<dbReference type="GO" id="GO:0003682">
    <property type="term" value="F:chromatin binding"/>
    <property type="evidence" value="ECO:0007669"/>
    <property type="project" value="TreeGrafter"/>
</dbReference>
<protein>
    <submittedName>
        <fullName evidence="3">SWIRM domain-containing protein</fullName>
    </submittedName>
</protein>
<dbReference type="Proteomes" id="UP000800092">
    <property type="component" value="Unassembled WGS sequence"/>
</dbReference>
<keyword evidence="4" id="KW-1185">Reference proteome</keyword>
<dbReference type="PANTHER" id="PTHR12374:SF21">
    <property type="entry name" value="SWIRM DOMAIN-CONTAINING PROTEIN FUN19-RELATED"/>
    <property type="match status" value="1"/>
</dbReference>
<feature type="domain" description="SWIRM" evidence="2">
    <location>
        <begin position="284"/>
        <end position="357"/>
    </location>
</feature>
<reference evidence="3" key="1">
    <citation type="journal article" date="2020" name="Stud. Mycol.">
        <title>101 Dothideomycetes genomes: a test case for predicting lifestyles and emergence of pathogens.</title>
        <authorList>
            <person name="Haridas S."/>
            <person name="Albert R."/>
            <person name="Binder M."/>
            <person name="Bloem J."/>
            <person name="Labutti K."/>
            <person name="Salamov A."/>
            <person name="Andreopoulos B."/>
            <person name="Baker S."/>
            <person name="Barry K."/>
            <person name="Bills G."/>
            <person name="Bluhm B."/>
            <person name="Cannon C."/>
            <person name="Castanera R."/>
            <person name="Culley D."/>
            <person name="Daum C."/>
            <person name="Ezra D."/>
            <person name="Gonzalez J."/>
            <person name="Henrissat B."/>
            <person name="Kuo A."/>
            <person name="Liang C."/>
            <person name="Lipzen A."/>
            <person name="Lutzoni F."/>
            <person name="Magnuson J."/>
            <person name="Mondo S."/>
            <person name="Nolan M."/>
            <person name="Ohm R."/>
            <person name="Pangilinan J."/>
            <person name="Park H.-J."/>
            <person name="Ramirez L."/>
            <person name="Alfaro M."/>
            <person name="Sun H."/>
            <person name="Tritt A."/>
            <person name="Yoshinaga Y."/>
            <person name="Zwiers L.-H."/>
            <person name="Turgeon B."/>
            <person name="Goodwin S."/>
            <person name="Spatafora J."/>
            <person name="Crous P."/>
            <person name="Grigoriev I."/>
        </authorList>
    </citation>
    <scope>NUCLEOTIDE SEQUENCE</scope>
    <source>
        <strain evidence="3">Tuck. ex Michener</strain>
    </source>
</reference>
<dbReference type="InterPro" id="IPR007526">
    <property type="entry name" value="SWIRM"/>
</dbReference>
<evidence type="ECO:0000313" key="4">
    <source>
        <dbReference type="Proteomes" id="UP000800092"/>
    </source>
</evidence>
<dbReference type="OrthoDB" id="5598695at2759"/>
<sequence>MDVNSLLSPPEVKRPEPFMSSSNRQTFTPLNSFNADNQLPPMSKIQQSSTENRLPLSPPISPYTNAPKHNASYSPPANTERDPELFPIEEDGSVAPGPLFPPEIAATVDSHMMSRKEVDARYQPTREEYMAVASMVSSVVKQMKINPSAWHRRERAYLDKRVAARRPLGVGKQQNNQQNTREYQKIAPKKPKAGGSKKEKHPELAPKSTRVARTPRQPKNQASEPADGENQTSPKSPGKPATKEDVDYNSIPDLSPPIETLSDSSKSMKIDWKGQIRDLSQDPDRHLLHEKEVQVAGILRLSCAQYLTAKRRIFIARINCERDGKEFRKTDSQQACKIDVNKASKLWTAFEKVGWLDRSWISKYL</sequence>
<evidence type="ECO:0000259" key="2">
    <source>
        <dbReference type="Pfam" id="PF04433"/>
    </source>
</evidence>
<feature type="compositionally biased region" description="Polar residues" evidence="1">
    <location>
        <begin position="172"/>
        <end position="181"/>
    </location>
</feature>
<dbReference type="FunFam" id="1.10.10.10:FF:000087">
    <property type="entry name" value="Transcriptional adapter 2"/>
    <property type="match status" value="1"/>
</dbReference>
<dbReference type="Gene3D" id="1.10.10.10">
    <property type="entry name" value="Winged helix-like DNA-binding domain superfamily/Winged helix DNA-binding domain"/>
    <property type="match status" value="1"/>
</dbReference>
<dbReference type="PANTHER" id="PTHR12374">
    <property type="entry name" value="TRANSCRIPTIONAL ADAPTOR 2 ADA2 -RELATED"/>
    <property type="match status" value="1"/>
</dbReference>
<dbReference type="SUPFAM" id="SSF46689">
    <property type="entry name" value="Homeodomain-like"/>
    <property type="match status" value="1"/>
</dbReference>
<feature type="region of interest" description="Disordered" evidence="1">
    <location>
        <begin position="1"/>
        <end position="101"/>
    </location>
</feature>
<dbReference type="AlphaFoldDB" id="A0A6A6HK32"/>
<feature type="region of interest" description="Disordered" evidence="1">
    <location>
        <begin position="162"/>
        <end position="266"/>
    </location>
</feature>
<dbReference type="InterPro" id="IPR009057">
    <property type="entry name" value="Homeodomain-like_sf"/>
</dbReference>
<dbReference type="GO" id="GO:0003713">
    <property type="term" value="F:transcription coactivator activity"/>
    <property type="evidence" value="ECO:0007669"/>
    <property type="project" value="TreeGrafter"/>
</dbReference>
<dbReference type="GO" id="GO:0070210">
    <property type="term" value="C:Rpd3L-Expanded complex"/>
    <property type="evidence" value="ECO:0007669"/>
    <property type="project" value="TreeGrafter"/>
</dbReference>
<dbReference type="GO" id="GO:0006357">
    <property type="term" value="P:regulation of transcription by RNA polymerase II"/>
    <property type="evidence" value="ECO:0007669"/>
    <property type="project" value="TreeGrafter"/>
</dbReference>
<accession>A0A6A6HK32</accession>